<dbReference type="PANTHER" id="PTHR47165:SF4">
    <property type="entry name" value="OS03G0429900 PROTEIN"/>
    <property type="match status" value="1"/>
</dbReference>
<feature type="domain" description="Replication factor A C-terminal" evidence="8">
    <location>
        <begin position="279"/>
        <end position="408"/>
    </location>
</feature>
<organism evidence="9 10">
    <name type="scientific">Linum trigynum</name>
    <dbReference type="NCBI Taxonomy" id="586398"/>
    <lineage>
        <taxon>Eukaryota</taxon>
        <taxon>Viridiplantae</taxon>
        <taxon>Streptophyta</taxon>
        <taxon>Embryophyta</taxon>
        <taxon>Tracheophyta</taxon>
        <taxon>Spermatophyta</taxon>
        <taxon>Magnoliopsida</taxon>
        <taxon>eudicotyledons</taxon>
        <taxon>Gunneridae</taxon>
        <taxon>Pentapetalae</taxon>
        <taxon>rosids</taxon>
        <taxon>fabids</taxon>
        <taxon>Malpighiales</taxon>
        <taxon>Linaceae</taxon>
        <taxon>Linum</taxon>
    </lineage>
</organism>
<dbReference type="InterPro" id="IPR013955">
    <property type="entry name" value="Rep_factor-A_C"/>
</dbReference>
<dbReference type="CDD" id="cd04480">
    <property type="entry name" value="RPA1_DBD_A_like"/>
    <property type="match status" value="1"/>
</dbReference>
<dbReference type="SUPFAM" id="SSF50249">
    <property type="entry name" value="Nucleic acid-binding proteins"/>
    <property type="match status" value="3"/>
</dbReference>
<evidence type="ECO:0000256" key="1">
    <source>
        <dbReference type="ARBA" id="ARBA00005690"/>
    </source>
</evidence>
<evidence type="ECO:0000259" key="7">
    <source>
        <dbReference type="Pfam" id="PF02721"/>
    </source>
</evidence>
<evidence type="ECO:0000259" key="8">
    <source>
        <dbReference type="Pfam" id="PF08646"/>
    </source>
</evidence>
<evidence type="ECO:0000313" key="9">
    <source>
        <dbReference type="EMBL" id="CAL1371254.1"/>
    </source>
</evidence>
<evidence type="ECO:0000256" key="6">
    <source>
        <dbReference type="SAM" id="MobiDB-lite"/>
    </source>
</evidence>
<keyword evidence="5" id="KW-0238">DNA-binding</keyword>
<evidence type="ECO:0008006" key="11">
    <source>
        <dbReference type="Google" id="ProtNLM"/>
    </source>
</evidence>
<dbReference type="InterPro" id="IPR047192">
    <property type="entry name" value="Euk_RPA1_DBD_C"/>
</dbReference>
<name>A0AAV2DDG2_9ROSI</name>
<dbReference type="GO" id="GO:0003677">
    <property type="term" value="F:DNA binding"/>
    <property type="evidence" value="ECO:0007669"/>
    <property type="project" value="UniProtKB-KW"/>
</dbReference>
<evidence type="ECO:0000256" key="5">
    <source>
        <dbReference type="ARBA" id="ARBA00023125"/>
    </source>
</evidence>
<protein>
    <recommendedName>
        <fullName evidence="11">Replication factor A C-terminal domain-containing protein</fullName>
    </recommendedName>
</protein>
<dbReference type="GO" id="GO:0008270">
    <property type="term" value="F:zinc ion binding"/>
    <property type="evidence" value="ECO:0007669"/>
    <property type="project" value="UniProtKB-KW"/>
</dbReference>
<feature type="compositionally biased region" description="Polar residues" evidence="6">
    <location>
        <begin position="423"/>
        <end position="436"/>
    </location>
</feature>
<dbReference type="EMBL" id="OZ034815">
    <property type="protein sequence ID" value="CAL1371254.1"/>
    <property type="molecule type" value="Genomic_DNA"/>
</dbReference>
<evidence type="ECO:0000256" key="3">
    <source>
        <dbReference type="ARBA" id="ARBA00022771"/>
    </source>
</evidence>
<dbReference type="InterPro" id="IPR003871">
    <property type="entry name" value="RFA1B/D_OB_1st"/>
</dbReference>
<feature type="region of interest" description="Disordered" evidence="6">
    <location>
        <begin position="409"/>
        <end position="469"/>
    </location>
</feature>
<sequence>MDLQGMRDLDTEKQIWSGPCRVSRLWLGVHVTTDKVLHLDLILIDTKGNDIWVHIPPLLQEKFKRLLKEQHVYIIKNCELNPTESGYRPIANPYIMSFSRKTTVQHVSEVPSIPKFKFTFMKASDMPDKFGDTTILEDVVGQLVQHSDPISTSNITRKTIRKELQVKLLEGDVVKVVVWGRLVDAVEKIITDLQNQPITLVITAVIVNTFKEAFSFSSSGSTVLYANLDIPEVRAFTTRDEQPQQPALVEPTPAKQIPVISLAELLELQSDPDMEEMVFSVECKVVGIKPGWCYMGCPNCVFKPIQRQGQFYCVRCNKTSPHKAAKYRIQIEVESDSRPATFTMFEYEGKRFFGVSADQLFHKTGQNSDSPPEELLQLVGLTKSFTIKFKINLYGDGLADFTVLKIKDPTPQESDSTLHKDGSCSSITSGLESSLPSPHHSEQIGSKEAPDEQDEATPPPDKKLKTKMV</sequence>
<dbReference type="Pfam" id="PF02721">
    <property type="entry name" value="DUF223"/>
    <property type="match status" value="1"/>
</dbReference>
<reference evidence="9 10" key="1">
    <citation type="submission" date="2024-04" db="EMBL/GenBank/DDBJ databases">
        <authorList>
            <person name="Fracassetti M."/>
        </authorList>
    </citation>
    <scope>NUCLEOTIDE SEQUENCE [LARGE SCALE GENOMIC DNA]</scope>
</reference>
<proteinExistence type="inferred from homology"/>
<keyword evidence="3" id="KW-0863">Zinc-finger</keyword>
<dbReference type="Pfam" id="PF08646">
    <property type="entry name" value="Rep_fac-A_C"/>
    <property type="match status" value="1"/>
</dbReference>
<feature type="compositionally biased region" description="Basic and acidic residues" evidence="6">
    <location>
        <begin position="409"/>
        <end position="422"/>
    </location>
</feature>
<dbReference type="AlphaFoldDB" id="A0AAV2DDG2"/>
<dbReference type="InterPro" id="IPR012340">
    <property type="entry name" value="NA-bd_OB-fold"/>
</dbReference>
<evidence type="ECO:0000256" key="2">
    <source>
        <dbReference type="ARBA" id="ARBA00022723"/>
    </source>
</evidence>
<gene>
    <name evidence="9" type="ORF">LTRI10_LOCUS13330</name>
</gene>
<keyword evidence="10" id="KW-1185">Reference proteome</keyword>
<comment type="similarity">
    <text evidence="1">Belongs to the replication factor A protein 1 family.</text>
</comment>
<dbReference type="Gene3D" id="2.40.50.140">
    <property type="entry name" value="Nucleic acid-binding proteins"/>
    <property type="match status" value="3"/>
</dbReference>
<keyword evidence="4" id="KW-0862">Zinc</keyword>
<keyword evidence="2" id="KW-0479">Metal-binding</keyword>
<dbReference type="Proteomes" id="UP001497516">
    <property type="component" value="Chromosome 2"/>
</dbReference>
<evidence type="ECO:0000313" key="10">
    <source>
        <dbReference type="Proteomes" id="UP001497516"/>
    </source>
</evidence>
<dbReference type="CDD" id="cd04476">
    <property type="entry name" value="RPA1_DBD_C"/>
    <property type="match status" value="1"/>
</dbReference>
<feature type="domain" description="Replication protein A 70 kDa DNA-binding subunit B/D first OB fold" evidence="7">
    <location>
        <begin position="5"/>
        <end position="106"/>
    </location>
</feature>
<evidence type="ECO:0000256" key="4">
    <source>
        <dbReference type="ARBA" id="ARBA00022833"/>
    </source>
</evidence>
<dbReference type="PANTHER" id="PTHR47165">
    <property type="entry name" value="OS03G0429900 PROTEIN"/>
    <property type="match status" value="1"/>
</dbReference>
<accession>A0AAV2DDG2</accession>